<reference evidence="1 2" key="1">
    <citation type="journal article" date="2011" name="J. Bacteriol.">
        <title>Genome sequence of the algicidal bacterium Kordia algicida OT-1.</title>
        <authorList>
            <person name="Lee H.S."/>
            <person name="Kang S.G."/>
            <person name="Kwon K.K."/>
            <person name="Lee J.H."/>
            <person name="Kim S.J."/>
        </authorList>
    </citation>
    <scope>NUCLEOTIDE SEQUENCE [LARGE SCALE GENOMIC DNA]</scope>
    <source>
        <strain evidence="1 2">OT-1</strain>
    </source>
</reference>
<accession>A9DY84</accession>
<evidence type="ECO:0000313" key="1">
    <source>
        <dbReference type="EMBL" id="EDP96098.1"/>
    </source>
</evidence>
<dbReference type="STRING" id="391587.KAOT1_08013"/>
<name>A9DY84_9FLAO</name>
<evidence type="ECO:0000313" key="2">
    <source>
        <dbReference type="Proteomes" id="UP000002945"/>
    </source>
</evidence>
<proteinExistence type="predicted"/>
<dbReference type="PROSITE" id="PS51257">
    <property type="entry name" value="PROKAR_LIPOPROTEIN"/>
    <property type="match status" value="1"/>
</dbReference>
<dbReference type="HOGENOM" id="CLU_846702_0_0_10"/>
<dbReference type="Proteomes" id="UP000002945">
    <property type="component" value="Unassembled WGS sequence"/>
</dbReference>
<dbReference type="RefSeq" id="WP_007094168.1">
    <property type="nucleotide sequence ID" value="NZ_DS544873.1"/>
</dbReference>
<protein>
    <submittedName>
        <fullName evidence="1">Uncharacterized protein</fullName>
    </submittedName>
</protein>
<dbReference type="EMBL" id="ABIB01000005">
    <property type="protein sequence ID" value="EDP96098.1"/>
    <property type="molecule type" value="Genomic_DNA"/>
</dbReference>
<keyword evidence="2" id="KW-1185">Reference proteome</keyword>
<comment type="caution">
    <text evidence="1">The sequence shown here is derived from an EMBL/GenBank/DDBJ whole genome shotgun (WGS) entry which is preliminary data.</text>
</comment>
<gene>
    <name evidence="1" type="ORF">KAOT1_08013</name>
</gene>
<dbReference type="AlphaFoldDB" id="A9DY84"/>
<dbReference type="OrthoDB" id="1419995at2"/>
<organism evidence="1 2">
    <name type="scientific">Kordia algicida OT-1</name>
    <dbReference type="NCBI Taxonomy" id="391587"/>
    <lineage>
        <taxon>Bacteria</taxon>
        <taxon>Pseudomonadati</taxon>
        <taxon>Bacteroidota</taxon>
        <taxon>Flavobacteriia</taxon>
        <taxon>Flavobacteriales</taxon>
        <taxon>Flavobacteriaceae</taxon>
        <taxon>Kordia</taxon>
    </lineage>
</organism>
<sequence>MNLRIPLVVSISVFIFSCTKTVTETVVEKEIVYLQKVNDTLLKINLPKENGNLYRFKILRHDTIFSYDENFGIRKYAFDRFDSIYNIQATFKDKHVKIGKHGTYTQKTIVKDITQVDSVGFKTDYILTRLTQRYQDLKVSGRTGTKHNLQFLHPKSICNISYELNFYSDNLQTYHKEGYFLTTIYGCCTSTCEFKLFDLKGNYIFHSNDFISAIKTKYDHYFISSLKREIYDYPTIVIQNKHGKKQYITISDISNDMNYVGNFYLKLKNDNTLQIASFDTSLNQYNLKTLDELEIWIPFNKTDTLKIPFKNEKAFGIDYPQIKVSLSD</sequence>